<gene>
    <name evidence="2" type="ORF">VNI00_001049</name>
</gene>
<proteinExistence type="predicted"/>
<feature type="compositionally biased region" description="Low complexity" evidence="1">
    <location>
        <begin position="92"/>
        <end position="106"/>
    </location>
</feature>
<feature type="compositionally biased region" description="Basic and acidic residues" evidence="1">
    <location>
        <begin position="363"/>
        <end position="377"/>
    </location>
</feature>
<comment type="caution">
    <text evidence="2">The sequence shown here is derived from an EMBL/GenBank/DDBJ whole genome shotgun (WGS) entry which is preliminary data.</text>
</comment>
<feature type="compositionally biased region" description="Basic and acidic residues" evidence="1">
    <location>
        <begin position="292"/>
        <end position="313"/>
    </location>
</feature>
<dbReference type="Proteomes" id="UP001383192">
    <property type="component" value="Unassembled WGS sequence"/>
</dbReference>
<feature type="compositionally biased region" description="Low complexity" evidence="1">
    <location>
        <begin position="47"/>
        <end position="59"/>
    </location>
</feature>
<feature type="compositionally biased region" description="Acidic residues" evidence="1">
    <location>
        <begin position="351"/>
        <end position="362"/>
    </location>
</feature>
<feature type="compositionally biased region" description="Basic residues" evidence="1">
    <location>
        <begin position="32"/>
        <end position="41"/>
    </location>
</feature>
<feature type="compositionally biased region" description="Basic and acidic residues" evidence="1">
    <location>
        <begin position="202"/>
        <end position="227"/>
    </location>
</feature>
<evidence type="ECO:0000256" key="1">
    <source>
        <dbReference type="SAM" id="MobiDB-lite"/>
    </source>
</evidence>
<protein>
    <submittedName>
        <fullName evidence="2">Uncharacterized protein</fullName>
    </submittedName>
</protein>
<evidence type="ECO:0000313" key="3">
    <source>
        <dbReference type="Proteomes" id="UP001383192"/>
    </source>
</evidence>
<name>A0AAW0E8V5_9AGAR</name>
<feature type="compositionally biased region" description="Polar residues" evidence="1">
    <location>
        <begin position="174"/>
        <end position="194"/>
    </location>
</feature>
<feature type="region of interest" description="Disordered" evidence="1">
    <location>
        <begin position="1"/>
        <end position="115"/>
    </location>
</feature>
<feature type="region of interest" description="Disordered" evidence="1">
    <location>
        <begin position="159"/>
        <end position="380"/>
    </location>
</feature>
<evidence type="ECO:0000313" key="2">
    <source>
        <dbReference type="EMBL" id="KAK7060284.1"/>
    </source>
</evidence>
<accession>A0AAW0E8V5</accession>
<organism evidence="2 3">
    <name type="scientific">Paramarasmius palmivorus</name>
    <dbReference type="NCBI Taxonomy" id="297713"/>
    <lineage>
        <taxon>Eukaryota</taxon>
        <taxon>Fungi</taxon>
        <taxon>Dikarya</taxon>
        <taxon>Basidiomycota</taxon>
        <taxon>Agaricomycotina</taxon>
        <taxon>Agaricomycetes</taxon>
        <taxon>Agaricomycetidae</taxon>
        <taxon>Agaricales</taxon>
        <taxon>Marasmiineae</taxon>
        <taxon>Marasmiaceae</taxon>
        <taxon>Paramarasmius</taxon>
    </lineage>
</organism>
<feature type="compositionally biased region" description="Basic and acidic residues" evidence="1">
    <location>
        <begin position="267"/>
        <end position="276"/>
    </location>
</feature>
<keyword evidence="3" id="KW-1185">Reference proteome</keyword>
<dbReference type="AlphaFoldDB" id="A0AAW0E8V5"/>
<feature type="compositionally biased region" description="Basic and acidic residues" evidence="1">
    <location>
        <begin position="62"/>
        <end position="77"/>
    </location>
</feature>
<reference evidence="2 3" key="1">
    <citation type="submission" date="2024-01" db="EMBL/GenBank/DDBJ databases">
        <title>A draft genome for a cacao thread blight-causing isolate of Paramarasmius palmivorus.</title>
        <authorList>
            <person name="Baruah I.K."/>
            <person name="Bukari Y."/>
            <person name="Amoako-Attah I."/>
            <person name="Meinhardt L.W."/>
            <person name="Bailey B.A."/>
            <person name="Cohen S.P."/>
        </authorList>
    </citation>
    <scope>NUCLEOTIDE SEQUENCE [LARGE SCALE GENOMIC DNA]</scope>
    <source>
        <strain evidence="2 3">GH-12</strain>
    </source>
</reference>
<dbReference type="EMBL" id="JAYKXP010000003">
    <property type="protein sequence ID" value="KAK7060284.1"/>
    <property type="molecule type" value="Genomic_DNA"/>
</dbReference>
<sequence>MPLGEGPITSYFDKKRKRNEAESESGGASSSKKPKKGRGRGQGKDVTATNASASGSGSALIDTKKQKKGVDTAHTDARTPLSKPVAAGLVYPTPTSTSKPLLPHPSNKQKQVEIPPIIDLTISEDEKVPKTPVRKNRRWKTPVDIVPETPECDRVGILRRESQSQRRSGVLGQEGTQMEMETQIVPSSQSQEVSLTPRGMKKLGERRMALMSLGKDERKQEEVEKVLPSDTDDDEVEFVPSSQSQMENEVTFDEVIRQRNKQGLRSQNRDLDRKDSMVAPISDIDISSLFEGVDHDEVHDEDTHKSDDAKPNEEAGSATESEAEDEDWWRKVPPRAPIGFMSPSQRTREKEEEEKENDEPETSDSHQQRQPQKDLSRVELVLQDWPSQLTLSVSEADDSQYSYPPDAKEFLDMCDFGSPSRRK</sequence>